<evidence type="ECO:0000256" key="1">
    <source>
        <dbReference type="SAM" id="MobiDB-lite"/>
    </source>
</evidence>
<dbReference type="AlphaFoldDB" id="A0A0S4J3J4"/>
<dbReference type="VEuPathDB" id="TriTrypDB:BSAL_81710"/>
<feature type="compositionally biased region" description="Basic and acidic residues" evidence="1">
    <location>
        <begin position="94"/>
        <end position="104"/>
    </location>
</feature>
<proteinExistence type="predicted"/>
<gene>
    <name evidence="2" type="ORF">BSAL_81710</name>
</gene>
<keyword evidence="3" id="KW-1185">Reference proteome</keyword>
<evidence type="ECO:0000313" key="3">
    <source>
        <dbReference type="Proteomes" id="UP000051952"/>
    </source>
</evidence>
<evidence type="ECO:0000313" key="2">
    <source>
        <dbReference type="EMBL" id="CUG58676.1"/>
    </source>
</evidence>
<feature type="compositionally biased region" description="Basic and acidic residues" evidence="1">
    <location>
        <begin position="69"/>
        <end position="85"/>
    </location>
</feature>
<accession>A0A0S4J3J4</accession>
<dbReference type="EMBL" id="CYKH01000887">
    <property type="protein sequence ID" value="CUG58676.1"/>
    <property type="molecule type" value="Genomic_DNA"/>
</dbReference>
<sequence>MELHNEAMRRAGALPGNVLYPDSDILGGDLQPFRSALTHVAKLLKTAYNVRLVIAMDAPQGLVPNPAREAKWQERADERVRRDAELNSYCTDPTDSRDGNRERPPMITTQTIATLESLGVQIIQLDD</sequence>
<organism evidence="2 3">
    <name type="scientific">Bodo saltans</name>
    <name type="common">Flagellated protozoan</name>
    <dbReference type="NCBI Taxonomy" id="75058"/>
    <lineage>
        <taxon>Eukaryota</taxon>
        <taxon>Discoba</taxon>
        <taxon>Euglenozoa</taxon>
        <taxon>Kinetoplastea</taxon>
        <taxon>Metakinetoplastina</taxon>
        <taxon>Eubodonida</taxon>
        <taxon>Bodonidae</taxon>
        <taxon>Bodo</taxon>
    </lineage>
</organism>
<name>A0A0S4J3J4_BODSA</name>
<feature type="region of interest" description="Disordered" evidence="1">
    <location>
        <begin position="69"/>
        <end position="104"/>
    </location>
</feature>
<dbReference type="Proteomes" id="UP000051952">
    <property type="component" value="Unassembled WGS sequence"/>
</dbReference>
<protein>
    <submittedName>
        <fullName evidence="2">Uncharacterized protein</fullName>
    </submittedName>
</protein>
<reference evidence="3" key="1">
    <citation type="submission" date="2015-09" db="EMBL/GenBank/DDBJ databases">
        <authorList>
            <consortium name="Pathogen Informatics"/>
        </authorList>
    </citation>
    <scope>NUCLEOTIDE SEQUENCE [LARGE SCALE GENOMIC DNA]</scope>
    <source>
        <strain evidence="3">Lake Konstanz</strain>
    </source>
</reference>